<keyword evidence="3" id="KW-1185">Reference proteome</keyword>
<evidence type="ECO:0000256" key="1">
    <source>
        <dbReference type="SAM" id="MobiDB-lite"/>
    </source>
</evidence>
<accession>A0A4Y2ALA8</accession>
<dbReference type="GO" id="GO:0036503">
    <property type="term" value="P:ERAD pathway"/>
    <property type="evidence" value="ECO:0007669"/>
    <property type="project" value="TreeGrafter"/>
</dbReference>
<dbReference type="GO" id="GO:0005783">
    <property type="term" value="C:endoplasmic reticulum"/>
    <property type="evidence" value="ECO:0007669"/>
    <property type="project" value="TreeGrafter"/>
</dbReference>
<dbReference type="Proteomes" id="UP000499080">
    <property type="component" value="Unassembled WGS sequence"/>
</dbReference>
<feature type="region of interest" description="Disordered" evidence="1">
    <location>
        <begin position="61"/>
        <end position="120"/>
    </location>
</feature>
<evidence type="ECO:0000313" key="3">
    <source>
        <dbReference type="Proteomes" id="UP000499080"/>
    </source>
</evidence>
<feature type="non-terminal residue" evidence="2">
    <location>
        <position position="1"/>
    </location>
</feature>
<dbReference type="EMBL" id="BGPR01156886">
    <property type="protein sequence ID" value="GBL80691.1"/>
    <property type="molecule type" value="Genomic_DNA"/>
</dbReference>
<reference evidence="2 3" key="1">
    <citation type="journal article" date="2019" name="Sci. Rep.">
        <title>Orb-weaving spider Araneus ventricosus genome elucidates the spidroin gene catalogue.</title>
        <authorList>
            <person name="Kono N."/>
            <person name="Nakamura H."/>
            <person name="Ohtoshi R."/>
            <person name="Moran D.A.P."/>
            <person name="Shinohara A."/>
            <person name="Yoshida Y."/>
            <person name="Fujiwara M."/>
            <person name="Mori M."/>
            <person name="Tomita M."/>
            <person name="Arakawa K."/>
        </authorList>
    </citation>
    <scope>NUCLEOTIDE SEQUENCE [LARGE SCALE GENOMIC DNA]</scope>
</reference>
<comment type="caution">
    <text evidence="2">The sequence shown here is derived from an EMBL/GenBank/DDBJ whole genome shotgun (WGS) entry which is preliminary data.</text>
</comment>
<sequence length="120" mass="14304">SQALRENTYPFLAVIVLRENQMTVVARLEGPTEPEVLIRRLRLIMNDNEASLIAARLERHERSMTQTIRQQQDEAYKESLKADQEKERKRKEEQEVKAQQEREERNKILEEQKRKEVCSV</sequence>
<gene>
    <name evidence="2" type="primary">Faf2_1</name>
    <name evidence="2" type="ORF">AVEN_50029_1</name>
</gene>
<proteinExistence type="predicted"/>
<dbReference type="AlphaFoldDB" id="A0A4Y2ALA8"/>
<evidence type="ECO:0000313" key="2">
    <source>
        <dbReference type="EMBL" id="GBL80691.1"/>
    </source>
</evidence>
<organism evidence="2 3">
    <name type="scientific">Araneus ventricosus</name>
    <name type="common">Orbweaver spider</name>
    <name type="synonym">Epeira ventricosa</name>
    <dbReference type="NCBI Taxonomy" id="182803"/>
    <lineage>
        <taxon>Eukaryota</taxon>
        <taxon>Metazoa</taxon>
        <taxon>Ecdysozoa</taxon>
        <taxon>Arthropoda</taxon>
        <taxon>Chelicerata</taxon>
        <taxon>Arachnida</taxon>
        <taxon>Araneae</taxon>
        <taxon>Araneomorphae</taxon>
        <taxon>Entelegynae</taxon>
        <taxon>Araneoidea</taxon>
        <taxon>Araneidae</taxon>
        <taxon>Araneus</taxon>
    </lineage>
</organism>
<dbReference type="PANTHER" id="PTHR23322">
    <property type="entry name" value="FAS-ASSOCIATED PROTEIN"/>
    <property type="match status" value="1"/>
</dbReference>
<feature type="compositionally biased region" description="Basic and acidic residues" evidence="1">
    <location>
        <begin position="71"/>
        <end position="120"/>
    </location>
</feature>
<dbReference type="GO" id="GO:0043130">
    <property type="term" value="F:ubiquitin binding"/>
    <property type="evidence" value="ECO:0007669"/>
    <property type="project" value="TreeGrafter"/>
</dbReference>
<dbReference type="InterPro" id="IPR050730">
    <property type="entry name" value="UBX_domain-protein"/>
</dbReference>
<protein>
    <submittedName>
        <fullName evidence="2">FAS-associated factor 2</fullName>
    </submittedName>
</protein>
<dbReference type="OrthoDB" id="1026733at2759"/>
<name>A0A4Y2ALA8_ARAVE</name>
<dbReference type="PANTHER" id="PTHR23322:SF1">
    <property type="entry name" value="FAS-ASSOCIATED FACTOR 2"/>
    <property type="match status" value="1"/>
</dbReference>